<keyword evidence="3 5" id="KW-1133">Transmembrane helix</keyword>
<reference evidence="8" key="1">
    <citation type="submission" date="2016-10" db="EMBL/GenBank/DDBJ databases">
        <authorList>
            <person name="Varghese N."/>
            <person name="Submissions S."/>
        </authorList>
    </citation>
    <scope>NUCLEOTIDE SEQUENCE [LARGE SCALE GENOMIC DNA]</scope>
    <source>
        <strain evidence="8">DSM 21580</strain>
    </source>
</reference>
<keyword evidence="8" id="KW-1185">Reference proteome</keyword>
<dbReference type="InterPro" id="IPR009908">
    <property type="entry name" value="Methylamine_util_MauE"/>
</dbReference>
<evidence type="ECO:0000256" key="3">
    <source>
        <dbReference type="ARBA" id="ARBA00022989"/>
    </source>
</evidence>
<comment type="subcellular location">
    <subcellularLocation>
        <location evidence="1">Membrane</location>
        <topology evidence="1">Multi-pass membrane protein</topology>
    </subcellularLocation>
</comment>
<evidence type="ECO:0000256" key="5">
    <source>
        <dbReference type="SAM" id="Phobius"/>
    </source>
</evidence>
<evidence type="ECO:0000313" key="8">
    <source>
        <dbReference type="Proteomes" id="UP000236738"/>
    </source>
</evidence>
<dbReference type="EMBL" id="FNUS01000001">
    <property type="protein sequence ID" value="SEF53313.1"/>
    <property type="molecule type" value="Genomic_DNA"/>
</dbReference>
<accession>A0A1H5SRS5</accession>
<gene>
    <name evidence="7" type="ORF">SAMN05421847_0247</name>
</gene>
<evidence type="ECO:0000256" key="1">
    <source>
        <dbReference type="ARBA" id="ARBA00004141"/>
    </source>
</evidence>
<sequence>MGNFLNFHLSTSIYNKMKNILRIFVGLVFIASGFVKAVDVVGFSFKMEEYFAADVFNMPFLEKLALPLSIFMVLLELILGLMLVLKIKLKWTLNLLILLCIFFAFLTFYSAYFKVVTDCGCFGDAIKFTPWQSFGKDIVLLIALFVLYFLFRKNDEKSSFETLKWSIFSLLFLLFAFFIFYGIKHEPLIDFRDYKIGTDLKVEQAKIAADPSEFKTFYTLKNKKTGEELKVNQDDYISKNYWQNPDLEIESDKTKSEIVKQGYVSEISKFKIEDEIGNNVTDEILNAPKAILIFSYKPAEMKTKYLEAAIAKMKSNKNAFILGVSTSPNTFKNIKNGLMDGTAIKTIARSNPFILTLQNGKITAKSSAEDYLKN</sequence>
<keyword evidence="4 5" id="KW-0472">Membrane</keyword>
<feature type="transmembrane region" description="Helical" evidence="5">
    <location>
        <begin position="163"/>
        <end position="183"/>
    </location>
</feature>
<evidence type="ECO:0000256" key="4">
    <source>
        <dbReference type="ARBA" id="ARBA00023136"/>
    </source>
</evidence>
<dbReference type="Pfam" id="PF07291">
    <property type="entry name" value="MauE"/>
    <property type="match status" value="1"/>
</dbReference>
<keyword evidence="2 5" id="KW-0812">Transmembrane</keyword>
<dbReference type="Proteomes" id="UP000236738">
    <property type="component" value="Unassembled WGS sequence"/>
</dbReference>
<protein>
    <submittedName>
        <fullName evidence="7">DoxX protein</fullName>
    </submittedName>
</protein>
<evidence type="ECO:0000256" key="2">
    <source>
        <dbReference type="ARBA" id="ARBA00022692"/>
    </source>
</evidence>
<dbReference type="AlphaFoldDB" id="A0A1H5SRS5"/>
<dbReference type="GO" id="GO:0016020">
    <property type="term" value="C:membrane"/>
    <property type="evidence" value="ECO:0007669"/>
    <property type="project" value="UniProtKB-SubCell"/>
</dbReference>
<organism evidence="7 8">
    <name type="scientific">Halpernia humi</name>
    <dbReference type="NCBI Taxonomy" id="493375"/>
    <lineage>
        <taxon>Bacteria</taxon>
        <taxon>Pseudomonadati</taxon>
        <taxon>Bacteroidota</taxon>
        <taxon>Flavobacteriia</taxon>
        <taxon>Flavobacteriales</taxon>
        <taxon>Weeksellaceae</taxon>
        <taxon>Chryseobacterium group</taxon>
        <taxon>Halpernia</taxon>
    </lineage>
</organism>
<dbReference type="GO" id="GO:0030416">
    <property type="term" value="P:methylamine metabolic process"/>
    <property type="evidence" value="ECO:0007669"/>
    <property type="project" value="InterPro"/>
</dbReference>
<evidence type="ECO:0000259" key="6">
    <source>
        <dbReference type="Pfam" id="PF07291"/>
    </source>
</evidence>
<feature type="transmembrane region" description="Helical" evidence="5">
    <location>
        <begin position="20"/>
        <end position="45"/>
    </location>
</feature>
<feature type="transmembrane region" description="Helical" evidence="5">
    <location>
        <begin position="133"/>
        <end position="151"/>
    </location>
</feature>
<feature type="transmembrane region" description="Helical" evidence="5">
    <location>
        <begin position="65"/>
        <end position="85"/>
    </location>
</feature>
<feature type="domain" description="Methylamine utilisation protein MauE" evidence="6">
    <location>
        <begin position="18"/>
        <end position="148"/>
    </location>
</feature>
<name>A0A1H5SRS5_9FLAO</name>
<feature type="transmembrane region" description="Helical" evidence="5">
    <location>
        <begin position="92"/>
        <end position="113"/>
    </location>
</feature>
<proteinExistence type="predicted"/>
<evidence type="ECO:0000313" key="7">
    <source>
        <dbReference type="EMBL" id="SEF53313.1"/>
    </source>
</evidence>
<dbReference type="NCBIfam" id="NF045576">
    <property type="entry name" value="BT_3928_fam"/>
    <property type="match status" value="1"/>
</dbReference>